<dbReference type="Proteomes" id="UP000664521">
    <property type="component" value="Unassembled WGS sequence"/>
</dbReference>
<comment type="similarity">
    <text evidence="1">Belongs to the SUN family.</text>
</comment>
<keyword evidence="3" id="KW-1185">Reference proteome</keyword>
<dbReference type="EMBL" id="CAJPDS010000003">
    <property type="protein sequence ID" value="CAF9904642.1"/>
    <property type="molecule type" value="Genomic_DNA"/>
</dbReference>
<reference evidence="2" key="1">
    <citation type="submission" date="2021-03" db="EMBL/GenBank/DDBJ databases">
        <authorList>
            <person name="Tagirdzhanova G."/>
        </authorList>
    </citation>
    <scope>NUCLEOTIDE SEQUENCE</scope>
</reference>
<protein>
    <submittedName>
        <fullName evidence="2">Uncharacterized protein</fullName>
    </submittedName>
</protein>
<dbReference type="InterPro" id="IPR005556">
    <property type="entry name" value="SUN"/>
</dbReference>
<name>A0A8H3HVY4_9LECA</name>
<gene>
    <name evidence="2" type="ORF">HETSPECPRED_004744</name>
</gene>
<evidence type="ECO:0000313" key="2">
    <source>
        <dbReference type="EMBL" id="CAF9904642.1"/>
    </source>
</evidence>
<organism evidence="2 3">
    <name type="scientific">Heterodermia speciosa</name>
    <dbReference type="NCBI Taxonomy" id="116794"/>
    <lineage>
        <taxon>Eukaryota</taxon>
        <taxon>Fungi</taxon>
        <taxon>Dikarya</taxon>
        <taxon>Ascomycota</taxon>
        <taxon>Pezizomycotina</taxon>
        <taxon>Lecanoromycetes</taxon>
        <taxon>OSLEUM clade</taxon>
        <taxon>Lecanoromycetidae</taxon>
        <taxon>Caliciales</taxon>
        <taxon>Physciaceae</taxon>
        <taxon>Heterodermia</taxon>
    </lineage>
</organism>
<evidence type="ECO:0000313" key="3">
    <source>
        <dbReference type="Proteomes" id="UP000664521"/>
    </source>
</evidence>
<accession>A0A8H3HVY4</accession>
<dbReference type="OrthoDB" id="5554151at2759"/>
<evidence type="ECO:0000256" key="1">
    <source>
        <dbReference type="ARBA" id="ARBA00010579"/>
    </source>
</evidence>
<dbReference type="Pfam" id="PF03856">
    <property type="entry name" value="SUN"/>
    <property type="match status" value="1"/>
</dbReference>
<comment type="caution">
    <text evidence="2">The sequence shown here is derived from an EMBL/GenBank/DDBJ whole genome shotgun (WGS) entry which is preliminary data.</text>
</comment>
<dbReference type="AlphaFoldDB" id="A0A8H3HVY4"/>
<proteinExistence type="inferred from homology"/>
<dbReference type="InterPro" id="IPR053088">
    <property type="entry name" value="Beta-glucosidase/SUN-like"/>
</dbReference>
<dbReference type="PANTHER" id="PTHR31654">
    <property type="entry name" value="SECRETED BETA-GLUCOSIDASE ADG3-RELATED"/>
    <property type="match status" value="1"/>
</dbReference>
<sequence length="95" mass="10108">MAQWDPKATSYSYPMSMNGGLYCDNSGKVQKPFPNKPYCVDGTGNVGCKNKASGNVAFCQTVLPGNEAMLIPTNIETWAQLAVPGPSYWAGTAAQ</sequence>
<dbReference type="PANTHER" id="PTHR31654:SF0">
    <property type="entry name" value="SECRETED BETA-GLUCOSIDASE ADG3-RELATED"/>
    <property type="match status" value="1"/>
</dbReference>